<sequence length="46" mass="4994">MGLKFPDAYATTWSSCINTHPSPLADASQYTTKLRFGSRIVKTGAC</sequence>
<comment type="caution">
    <text evidence="1">The sequence shown here is derived from an EMBL/GenBank/DDBJ whole genome shotgun (WGS) entry which is preliminary data.</text>
</comment>
<evidence type="ECO:0000313" key="2">
    <source>
        <dbReference type="Proteomes" id="UP000265520"/>
    </source>
</evidence>
<dbReference type="EMBL" id="LXQA011240232">
    <property type="protein sequence ID" value="MCI90281.1"/>
    <property type="molecule type" value="Genomic_DNA"/>
</dbReference>
<evidence type="ECO:0000313" key="1">
    <source>
        <dbReference type="EMBL" id="MCI90281.1"/>
    </source>
</evidence>
<dbReference type="Proteomes" id="UP000265520">
    <property type="component" value="Unassembled WGS sequence"/>
</dbReference>
<name>A0A392VTI3_9FABA</name>
<organism evidence="1 2">
    <name type="scientific">Trifolium medium</name>
    <dbReference type="NCBI Taxonomy" id="97028"/>
    <lineage>
        <taxon>Eukaryota</taxon>
        <taxon>Viridiplantae</taxon>
        <taxon>Streptophyta</taxon>
        <taxon>Embryophyta</taxon>
        <taxon>Tracheophyta</taxon>
        <taxon>Spermatophyta</taxon>
        <taxon>Magnoliopsida</taxon>
        <taxon>eudicotyledons</taxon>
        <taxon>Gunneridae</taxon>
        <taxon>Pentapetalae</taxon>
        <taxon>rosids</taxon>
        <taxon>fabids</taxon>
        <taxon>Fabales</taxon>
        <taxon>Fabaceae</taxon>
        <taxon>Papilionoideae</taxon>
        <taxon>50 kb inversion clade</taxon>
        <taxon>NPAAA clade</taxon>
        <taxon>Hologalegina</taxon>
        <taxon>IRL clade</taxon>
        <taxon>Trifolieae</taxon>
        <taxon>Trifolium</taxon>
    </lineage>
</organism>
<feature type="non-terminal residue" evidence="1">
    <location>
        <position position="46"/>
    </location>
</feature>
<protein>
    <submittedName>
        <fullName evidence="1">Uncharacterized protein</fullName>
    </submittedName>
</protein>
<dbReference type="AlphaFoldDB" id="A0A392VTI3"/>
<keyword evidence="2" id="KW-1185">Reference proteome</keyword>
<proteinExistence type="predicted"/>
<accession>A0A392VTI3</accession>
<reference evidence="1 2" key="1">
    <citation type="journal article" date="2018" name="Front. Plant Sci.">
        <title>Red Clover (Trifolium pratense) and Zigzag Clover (T. medium) - A Picture of Genomic Similarities and Differences.</title>
        <authorList>
            <person name="Dluhosova J."/>
            <person name="Istvanek J."/>
            <person name="Nedelnik J."/>
            <person name="Repkova J."/>
        </authorList>
    </citation>
    <scope>NUCLEOTIDE SEQUENCE [LARGE SCALE GENOMIC DNA]</scope>
    <source>
        <strain evidence="2">cv. 10/8</strain>
        <tissue evidence="1">Leaf</tissue>
    </source>
</reference>